<sequence length="716" mass="80249">MPVPVPVKTAELGNLNKAKQGCLMPYDMEIMRMNNHNSAQALAPQTRRSLHTTHRAELPTWRDRYVALLRGANMSLNGRGAPADSLPGTVSLPPLPTTPCTPIEWDWDVEHEDRKREAKADAALHDEQPFHVDRRVLKDIVREKTRCEVGRITFLSSGTFHKAYLVTFTDTRQLVARVARRFMPRLKTQSEIATMQYLREKTCIPVPDIYYYDSNPCNRLGGEYVLMSKASGIPLGGVYHSMSNEQLKILFKNVASLIIPLFAQRFSHIGSLHFHISRSVTSPIHSSSSASTPTATYTHFKYFSSSATPTSEYTPTAVHSTRVTPIPVHVGPIVSWPFFGSGRGDLAHPSEIDRGPWSSTQAYSESCVQREISGVKRETEGKSAPHRLHLDPVEIRSSRHHHLDAVPDDQSDDSDEWDAQESEEEWDGPGDAMYSDYRRMQRSTFLIAHIMRREQSVRTEMGRWMRVMDRLRHVDDAGPEEFGLDCHDLNLENVFVDERDPTQITCIIDWESTTTRPLWACAHLPAFVQTSPFTSKLFREVVASIALSKSPKNVSLAATTKEWLHYEAVGARLRLAHRCVEWDGWEEGLVESILGPEEHEEEWFKDVESTVEGSEVQSPSSHNGKACVENMATSEPSSGALRVAALKSRKQAGQLPLKKAKESEQTLTTTGDICGGRGGELGRRLEAWLSVNGDGSGNGNGKRRCVLQEDHHAEAE</sequence>
<gene>
    <name evidence="2" type="ORF">L210DRAFT_915976</name>
</gene>
<comment type="caution">
    <text evidence="2">The sequence shown here is derived from an EMBL/GenBank/DDBJ whole genome shotgun (WGS) entry which is preliminary data.</text>
</comment>
<dbReference type="PANTHER" id="PTHR21310">
    <property type="entry name" value="AMINOGLYCOSIDE PHOSPHOTRANSFERASE-RELATED-RELATED"/>
    <property type="match status" value="1"/>
</dbReference>
<evidence type="ECO:0000313" key="2">
    <source>
        <dbReference type="EMBL" id="KAF8438859.1"/>
    </source>
</evidence>
<proteinExistence type="predicted"/>
<name>A0AAD4BS96_BOLED</name>
<dbReference type="InterPro" id="IPR051678">
    <property type="entry name" value="AGP_Transferase"/>
</dbReference>
<reference evidence="2" key="2">
    <citation type="journal article" date="2020" name="Nat. Commun.">
        <title>Large-scale genome sequencing of mycorrhizal fungi provides insights into the early evolution of symbiotic traits.</title>
        <authorList>
            <person name="Miyauchi S."/>
            <person name="Kiss E."/>
            <person name="Kuo A."/>
            <person name="Drula E."/>
            <person name="Kohler A."/>
            <person name="Sanchez-Garcia M."/>
            <person name="Morin E."/>
            <person name="Andreopoulos B."/>
            <person name="Barry K.W."/>
            <person name="Bonito G."/>
            <person name="Buee M."/>
            <person name="Carver A."/>
            <person name="Chen C."/>
            <person name="Cichocki N."/>
            <person name="Clum A."/>
            <person name="Culley D."/>
            <person name="Crous P.W."/>
            <person name="Fauchery L."/>
            <person name="Girlanda M."/>
            <person name="Hayes R.D."/>
            <person name="Keri Z."/>
            <person name="LaButti K."/>
            <person name="Lipzen A."/>
            <person name="Lombard V."/>
            <person name="Magnuson J."/>
            <person name="Maillard F."/>
            <person name="Murat C."/>
            <person name="Nolan M."/>
            <person name="Ohm R.A."/>
            <person name="Pangilinan J."/>
            <person name="Pereira M.F."/>
            <person name="Perotto S."/>
            <person name="Peter M."/>
            <person name="Pfister S."/>
            <person name="Riley R."/>
            <person name="Sitrit Y."/>
            <person name="Stielow J.B."/>
            <person name="Szollosi G."/>
            <person name="Zifcakova L."/>
            <person name="Stursova M."/>
            <person name="Spatafora J.W."/>
            <person name="Tedersoo L."/>
            <person name="Vaario L.M."/>
            <person name="Yamada A."/>
            <person name="Yan M."/>
            <person name="Wang P."/>
            <person name="Xu J."/>
            <person name="Bruns T."/>
            <person name="Baldrian P."/>
            <person name="Vilgalys R."/>
            <person name="Dunand C."/>
            <person name="Henrissat B."/>
            <person name="Grigoriev I.V."/>
            <person name="Hibbett D."/>
            <person name="Nagy L.G."/>
            <person name="Martin F.M."/>
        </authorList>
    </citation>
    <scope>NUCLEOTIDE SEQUENCE</scope>
    <source>
        <strain evidence="2">BED1</strain>
    </source>
</reference>
<evidence type="ECO:0000256" key="1">
    <source>
        <dbReference type="SAM" id="MobiDB-lite"/>
    </source>
</evidence>
<feature type="region of interest" description="Disordered" evidence="1">
    <location>
        <begin position="404"/>
        <end position="432"/>
    </location>
</feature>
<dbReference type="AlphaFoldDB" id="A0AAD4BS96"/>
<dbReference type="InterPro" id="IPR011009">
    <property type="entry name" value="Kinase-like_dom_sf"/>
</dbReference>
<dbReference type="SUPFAM" id="SSF56112">
    <property type="entry name" value="Protein kinase-like (PK-like)"/>
    <property type="match status" value="1"/>
</dbReference>
<dbReference type="PANTHER" id="PTHR21310:SF13">
    <property type="entry name" value="AMINOGLYCOSIDE PHOSPHOTRANSFERASE DOMAIN-CONTAINING PROTEIN"/>
    <property type="match status" value="1"/>
</dbReference>
<evidence type="ECO:0000313" key="3">
    <source>
        <dbReference type="Proteomes" id="UP001194468"/>
    </source>
</evidence>
<feature type="region of interest" description="Disordered" evidence="1">
    <location>
        <begin position="692"/>
        <end position="716"/>
    </location>
</feature>
<feature type="compositionally biased region" description="Acidic residues" evidence="1">
    <location>
        <begin position="406"/>
        <end position="428"/>
    </location>
</feature>
<dbReference type="EMBL" id="WHUW01000015">
    <property type="protein sequence ID" value="KAF8438859.1"/>
    <property type="molecule type" value="Genomic_DNA"/>
</dbReference>
<evidence type="ECO:0008006" key="4">
    <source>
        <dbReference type="Google" id="ProtNLM"/>
    </source>
</evidence>
<protein>
    <recommendedName>
        <fullName evidence="4">Aminoglycoside phosphotransferase domain-containing protein</fullName>
    </recommendedName>
</protein>
<accession>A0AAD4BS96</accession>
<dbReference type="Proteomes" id="UP001194468">
    <property type="component" value="Unassembled WGS sequence"/>
</dbReference>
<reference evidence="2" key="1">
    <citation type="submission" date="2019-10" db="EMBL/GenBank/DDBJ databases">
        <authorList>
            <consortium name="DOE Joint Genome Institute"/>
            <person name="Kuo A."/>
            <person name="Miyauchi S."/>
            <person name="Kiss E."/>
            <person name="Drula E."/>
            <person name="Kohler A."/>
            <person name="Sanchez-Garcia M."/>
            <person name="Andreopoulos B."/>
            <person name="Barry K.W."/>
            <person name="Bonito G."/>
            <person name="Buee M."/>
            <person name="Carver A."/>
            <person name="Chen C."/>
            <person name="Cichocki N."/>
            <person name="Clum A."/>
            <person name="Culley D."/>
            <person name="Crous P.W."/>
            <person name="Fauchery L."/>
            <person name="Girlanda M."/>
            <person name="Hayes R."/>
            <person name="Keri Z."/>
            <person name="LaButti K."/>
            <person name="Lipzen A."/>
            <person name="Lombard V."/>
            <person name="Magnuson J."/>
            <person name="Maillard F."/>
            <person name="Morin E."/>
            <person name="Murat C."/>
            <person name="Nolan M."/>
            <person name="Ohm R."/>
            <person name="Pangilinan J."/>
            <person name="Pereira M."/>
            <person name="Perotto S."/>
            <person name="Peter M."/>
            <person name="Riley R."/>
            <person name="Sitrit Y."/>
            <person name="Stielow B."/>
            <person name="Szollosi G."/>
            <person name="Zifcakova L."/>
            <person name="Stursova M."/>
            <person name="Spatafora J.W."/>
            <person name="Tedersoo L."/>
            <person name="Vaario L.-M."/>
            <person name="Yamada A."/>
            <person name="Yan M."/>
            <person name="Wang P."/>
            <person name="Xu J."/>
            <person name="Bruns T."/>
            <person name="Baldrian P."/>
            <person name="Vilgalys R."/>
            <person name="Henrissat B."/>
            <person name="Grigoriev I.V."/>
            <person name="Hibbett D."/>
            <person name="Nagy L.G."/>
            <person name="Martin F.M."/>
        </authorList>
    </citation>
    <scope>NUCLEOTIDE SEQUENCE</scope>
    <source>
        <strain evidence="2">BED1</strain>
    </source>
</reference>
<keyword evidence="3" id="KW-1185">Reference proteome</keyword>
<organism evidence="2 3">
    <name type="scientific">Boletus edulis BED1</name>
    <dbReference type="NCBI Taxonomy" id="1328754"/>
    <lineage>
        <taxon>Eukaryota</taxon>
        <taxon>Fungi</taxon>
        <taxon>Dikarya</taxon>
        <taxon>Basidiomycota</taxon>
        <taxon>Agaricomycotina</taxon>
        <taxon>Agaricomycetes</taxon>
        <taxon>Agaricomycetidae</taxon>
        <taxon>Boletales</taxon>
        <taxon>Boletineae</taxon>
        <taxon>Boletaceae</taxon>
        <taxon>Boletoideae</taxon>
        <taxon>Boletus</taxon>
    </lineage>
</organism>
<feature type="compositionally biased region" description="Basic and acidic residues" evidence="1">
    <location>
        <begin position="706"/>
        <end position="716"/>
    </location>
</feature>